<organism evidence="1 2">
    <name type="scientific">Avena sativa</name>
    <name type="common">Oat</name>
    <dbReference type="NCBI Taxonomy" id="4498"/>
    <lineage>
        <taxon>Eukaryota</taxon>
        <taxon>Viridiplantae</taxon>
        <taxon>Streptophyta</taxon>
        <taxon>Embryophyta</taxon>
        <taxon>Tracheophyta</taxon>
        <taxon>Spermatophyta</taxon>
        <taxon>Magnoliopsida</taxon>
        <taxon>Liliopsida</taxon>
        <taxon>Poales</taxon>
        <taxon>Poaceae</taxon>
        <taxon>BOP clade</taxon>
        <taxon>Pooideae</taxon>
        <taxon>Poodae</taxon>
        <taxon>Poeae</taxon>
        <taxon>Poeae Chloroplast Group 1 (Aveneae type)</taxon>
        <taxon>Aveninae</taxon>
        <taxon>Avena</taxon>
    </lineage>
</organism>
<protein>
    <submittedName>
        <fullName evidence="1">Uncharacterized protein</fullName>
    </submittedName>
</protein>
<keyword evidence="2" id="KW-1185">Reference proteome</keyword>
<dbReference type="EnsemblPlants" id="AVESA.00010b.r2.2CG0279870.1">
    <property type="protein sequence ID" value="AVESA.00010b.r2.2CG0279870.1.CDS.1"/>
    <property type="gene ID" value="AVESA.00010b.r2.2CG0279870"/>
</dbReference>
<dbReference type="Proteomes" id="UP001732700">
    <property type="component" value="Chromosome 2C"/>
</dbReference>
<evidence type="ECO:0000313" key="1">
    <source>
        <dbReference type="EnsemblPlants" id="AVESA.00010b.r2.2CG0279870.1.CDS.1"/>
    </source>
</evidence>
<accession>A0ACD5UMN4</accession>
<reference evidence="1" key="1">
    <citation type="submission" date="2021-05" db="EMBL/GenBank/DDBJ databases">
        <authorList>
            <person name="Scholz U."/>
            <person name="Mascher M."/>
            <person name="Fiebig A."/>
        </authorList>
    </citation>
    <scope>NUCLEOTIDE SEQUENCE [LARGE SCALE GENOMIC DNA]</scope>
</reference>
<sequence>MSLVDLIEHTDHCLWRIRKNKTELDSPASQTVPFTELDAEPLKKSGARIYTPAMFKKVKHHIVQLPKWEVANVIRQDTSVLYSVALKERRDVMYDVKLIMAGPLLQGVNCLCLKMETKEIPCSHIFSVLKYLGLDSIPSCCIPSRWTMLAKPAFESEMSTNMHDWSERMDRYHEIRNESNLLLPIQIN</sequence>
<name>A0ACD5UMN4_AVESA</name>
<evidence type="ECO:0000313" key="2">
    <source>
        <dbReference type="Proteomes" id="UP001732700"/>
    </source>
</evidence>
<reference evidence="1" key="2">
    <citation type="submission" date="2025-09" db="UniProtKB">
        <authorList>
            <consortium name="EnsemblPlants"/>
        </authorList>
    </citation>
    <scope>IDENTIFICATION</scope>
</reference>
<proteinExistence type="predicted"/>